<keyword evidence="2" id="KW-0645">Protease</keyword>
<dbReference type="InterPro" id="IPR000064">
    <property type="entry name" value="NLP_P60_dom"/>
</dbReference>
<dbReference type="InterPro" id="IPR041382">
    <property type="entry name" value="SH3_16"/>
</dbReference>
<organism evidence="6 7">
    <name type="scientific">Sphingobacterium bambusae</name>
    <dbReference type="NCBI Taxonomy" id="662858"/>
    <lineage>
        <taxon>Bacteria</taxon>
        <taxon>Pseudomonadati</taxon>
        <taxon>Bacteroidota</taxon>
        <taxon>Sphingobacteriia</taxon>
        <taxon>Sphingobacteriales</taxon>
        <taxon>Sphingobacteriaceae</taxon>
        <taxon>Sphingobacterium</taxon>
    </lineage>
</organism>
<feature type="domain" description="NlpC/P60" evidence="5">
    <location>
        <begin position="129"/>
        <end position="254"/>
    </location>
</feature>
<dbReference type="InterPro" id="IPR038765">
    <property type="entry name" value="Papain-like_cys_pep_sf"/>
</dbReference>
<dbReference type="Gene3D" id="2.30.30.40">
    <property type="entry name" value="SH3 Domains"/>
    <property type="match status" value="1"/>
</dbReference>
<gene>
    <name evidence="6" type="ORF">ACFS7Y_02230</name>
</gene>
<dbReference type="RefSeq" id="WP_320183974.1">
    <property type="nucleotide sequence ID" value="NZ_CP138332.1"/>
</dbReference>
<dbReference type="Pfam" id="PF00877">
    <property type="entry name" value="NLPC_P60"/>
    <property type="match status" value="1"/>
</dbReference>
<proteinExistence type="inferred from homology"/>
<dbReference type="SUPFAM" id="SSF54001">
    <property type="entry name" value="Cysteine proteinases"/>
    <property type="match status" value="1"/>
</dbReference>
<keyword evidence="7" id="KW-1185">Reference proteome</keyword>
<keyword evidence="3" id="KW-0378">Hydrolase</keyword>
<comment type="similarity">
    <text evidence="1">Belongs to the peptidase C40 family.</text>
</comment>
<evidence type="ECO:0000313" key="6">
    <source>
        <dbReference type="EMBL" id="MFD2966183.1"/>
    </source>
</evidence>
<dbReference type="PROSITE" id="PS51935">
    <property type="entry name" value="NLPC_P60"/>
    <property type="match status" value="1"/>
</dbReference>
<protein>
    <submittedName>
        <fullName evidence="6">NlpC/P60 family protein</fullName>
    </submittedName>
</protein>
<accession>A0ABW6BCA0</accession>
<evidence type="ECO:0000256" key="1">
    <source>
        <dbReference type="ARBA" id="ARBA00007074"/>
    </source>
</evidence>
<dbReference type="PANTHER" id="PTHR47053:SF1">
    <property type="entry name" value="MUREIN DD-ENDOPEPTIDASE MEPH-RELATED"/>
    <property type="match status" value="1"/>
</dbReference>
<dbReference type="Pfam" id="PF18348">
    <property type="entry name" value="SH3_16"/>
    <property type="match status" value="1"/>
</dbReference>
<sequence length="260" mass="29823">MVLGICNLSVVPLRSNPAHRSEMVNQLLFGECFEILEDGKDWVYIRMLDNDYEGWLQVGQFMLCNESFNPQIGAAYDIVGSVGATAMRQDKKIQLLAGTKLPSYLLVKDQQPQDWDYELSGDICPATISDFKTEFLRFVRFYNYSPYLWGGRSHYGIDCSGLTQAIFAQFGIQLPRDAYQQAEQGTTVDFATEIKTGDLAFFDNEEGRITHVGVMLDGERIFHASASARIDRMDSEGIFRQDWNRYTHKLRIVKRYFELD</sequence>
<keyword evidence="4" id="KW-0788">Thiol protease</keyword>
<dbReference type="Gene3D" id="3.90.1720.10">
    <property type="entry name" value="endopeptidase domain like (from Nostoc punctiforme)"/>
    <property type="match status" value="1"/>
</dbReference>
<evidence type="ECO:0000259" key="5">
    <source>
        <dbReference type="PROSITE" id="PS51935"/>
    </source>
</evidence>
<dbReference type="Proteomes" id="UP001597525">
    <property type="component" value="Unassembled WGS sequence"/>
</dbReference>
<comment type="caution">
    <text evidence="6">The sequence shown here is derived from an EMBL/GenBank/DDBJ whole genome shotgun (WGS) entry which is preliminary data.</text>
</comment>
<dbReference type="EMBL" id="JBHUPB010000003">
    <property type="protein sequence ID" value="MFD2966183.1"/>
    <property type="molecule type" value="Genomic_DNA"/>
</dbReference>
<dbReference type="InterPro" id="IPR051202">
    <property type="entry name" value="Peptidase_C40"/>
</dbReference>
<evidence type="ECO:0000256" key="3">
    <source>
        <dbReference type="ARBA" id="ARBA00022801"/>
    </source>
</evidence>
<reference evidence="7" key="1">
    <citation type="journal article" date="2019" name="Int. J. Syst. Evol. Microbiol.">
        <title>The Global Catalogue of Microorganisms (GCM) 10K type strain sequencing project: providing services to taxonomists for standard genome sequencing and annotation.</title>
        <authorList>
            <consortium name="The Broad Institute Genomics Platform"/>
            <consortium name="The Broad Institute Genome Sequencing Center for Infectious Disease"/>
            <person name="Wu L."/>
            <person name="Ma J."/>
        </authorList>
    </citation>
    <scope>NUCLEOTIDE SEQUENCE [LARGE SCALE GENOMIC DNA]</scope>
    <source>
        <strain evidence="7">KCTC 22814</strain>
    </source>
</reference>
<name>A0ABW6BCA0_9SPHI</name>
<evidence type="ECO:0000256" key="4">
    <source>
        <dbReference type="ARBA" id="ARBA00022807"/>
    </source>
</evidence>
<evidence type="ECO:0000313" key="7">
    <source>
        <dbReference type="Proteomes" id="UP001597525"/>
    </source>
</evidence>
<evidence type="ECO:0000256" key="2">
    <source>
        <dbReference type="ARBA" id="ARBA00022670"/>
    </source>
</evidence>
<dbReference type="PANTHER" id="PTHR47053">
    <property type="entry name" value="MUREIN DD-ENDOPEPTIDASE MEPH-RELATED"/>
    <property type="match status" value="1"/>
</dbReference>